<dbReference type="PANTHER" id="PTHR33361:SF16">
    <property type="entry name" value="DUF885 DOMAIN-CONTAINING PROTEIN"/>
    <property type="match status" value="1"/>
</dbReference>
<protein>
    <submittedName>
        <fullName evidence="2">DUF885 domain-containing protein</fullName>
    </submittedName>
</protein>
<organism evidence="2 3">
    <name type="scientific">Chitinophaga agrisoli</name>
    <dbReference type="NCBI Taxonomy" id="2607653"/>
    <lineage>
        <taxon>Bacteria</taxon>
        <taxon>Pseudomonadati</taxon>
        <taxon>Bacteroidota</taxon>
        <taxon>Chitinophagia</taxon>
        <taxon>Chitinophagales</taxon>
        <taxon>Chitinophagaceae</taxon>
        <taxon>Chitinophaga</taxon>
    </lineage>
</organism>
<proteinExistence type="predicted"/>
<evidence type="ECO:0000313" key="3">
    <source>
        <dbReference type="Proteomes" id="UP000324611"/>
    </source>
</evidence>
<dbReference type="Pfam" id="PF05960">
    <property type="entry name" value="DUF885"/>
    <property type="match status" value="1"/>
</dbReference>
<comment type="caution">
    <text evidence="2">The sequence shown here is derived from an EMBL/GenBank/DDBJ whole genome shotgun (WGS) entry which is preliminary data.</text>
</comment>
<sequence>MYLKRWIVCVLLLSAASTSFSQARNEALQRVFENYYQQRLALSPLDATFSGDHRYDDQLPAEGAANTATMAQFYRRYQDSLRLFQRESLDMTDRISYDVLQAQLQTGLDAAKLHLEYLPINQFISTPALLGMLGSGASAQPFNTVHDYDNWFKRAQAAVRWIDTAIANFNQGKAAGVVLPKALVIKLIPQMAALAKNDSSNLFYQPLGKMPASFTTTERAHITQGYREVIGGQLLPAFDKLTKYLQQQYLPAATTASGLYALPGGKEMYAYWVHYYTTTDETPEEIYQTGLREVARITGEMEALKKQVGFKGNLQQFFHYLQTDKKFMPFTTPEQVLNAYRQIYKKIMPHLPELFDVRPKAGFEIRRFEAFREASQAGPAYTIGSIDGKRPGVLYVPVPDARKVNVTFYGLEATFMHEAIPGHHYQISLQQENTALPTFRRQPAFNVFLEGWALYVETLGKQLGCYTDPYQQMGAVNMEIHRAIRLVLDVALHTGKMTREQAIDYMMQHEAVSESIAVAEVERYMAAPGQALSYKMGSLKILALRDKYQRLLGAKFSLRKFHHALLTQGDMPLTVLESYLDKWAATL</sequence>
<evidence type="ECO:0000256" key="1">
    <source>
        <dbReference type="SAM" id="SignalP"/>
    </source>
</evidence>
<dbReference type="AlphaFoldDB" id="A0A5B2VXA9"/>
<gene>
    <name evidence="2" type="ORF">F0L74_13070</name>
</gene>
<feature type="chain" id="PRO_5022968057" evidence="1">
    <location>
        <begin position="24"/>
        <end position="587"/>
    </location>
</feature>
<reference evidence="2 3" key="2">
    <citation type="submission" date="2019-09" db="EMBL/GenBank/DDBJ databases">
        <authorList>
            <person name="Jin C."/>
        </authorList>
    </citation>
    <scope>NUCLEOTIDE SEQUENCE [LARGE SCALE GENOMIC DNA]</scope>
    <source>
        <strain evidence="2 3">BN140078</strain>
    </source>
</reference>
<name>A0A5B2VXA9_9BACT</name>
<reference evidence="2 3" key="1">
    <citation type="submission" date="2019-09" db="EMBL/GenBank/DDBJ databases">
        <title>Chitinophaga ginsengihumi sp. nov., isolated from soil of ginseng rhizosphere.</title>
        <authorList>
            <person name="Lee J."/>
        </authorList>
    </citation>
    <scope>NUCLEOTIDE SEQUENCE [LARGE SCALE GENOMIC DNA]</scope>
    <source>
        <strain evidence="2 3">BN140078</strain>
    </source>
</reference>
<feature type="signal peptide" evidence="1">
    <location>
        <begin position="1"/>
        <end position="23"/>
    </location>
</feature>
<evidence type="ECO:0000313" key="2">
    <source>
        <dbReference type="EMBL" id="KAA2243424.1"/>
    </source>
</evidence>
<accession>A0A5B2VXA9</accession>
<dbReference type="PANTHER" id="PTHR33361">
    <property type="entry name" value="GLR0591 PROTEIN"/>
    <property type="match status" value="1"/>
</dbReference>
<dbReference type="Proteomes" id="UP000324611">
    <property type="component" value="Unassembled WGS sequence"/>
</dbReference>
<dbReference type="EMBL" id="VUOC01000002">
    <property type="protein sequence ID" value="KAA2243424.1"/>
    <property type="molecule type" value="Genomic_DNA"/>
</dbReference>
<keyword evidence="3" id="KW-1185">Reference proteome</keyword>
<dbReference type="InterPro" id="IPR010281">
    <property type="entry name" value="DUF885"/>
</dbReference>
<keyword evidence="1" id="KW-0732">Signal</keyword>
<dbReference type="RefSeq" id="WP_149838299.1">
    <property type="nucleotide sequence ID" value="NZ_VUOC01000002.1"/>
</dbReference>